<reference evidence="3 4" key="3">
    <citation type="journal article" date="2004" name="Nature">
        <title>Finishing the euchromatic sequence of the human genome.</title>
        <authorList>
            <consortium name="International Human Genome Sequencing Consortium"/>
        </authorList>
    </citation>
    <scope>NUCLEOTIDE SEQUENCE [LARGE SCALE GENOMIC DNA]</scope>
</reference>
<dbReference type="GeneCards" id="ENSG00000205236"/>
<keyword evidence="1" id="KW-0812">Transmembrane</keyword>
<dbReference type="BioMuta" id="ENSG00000205236"/>
<evidence type="ECO:0000313" key="3">
    <source>
        <dbReference type="Ensembl" id="ENSP00000429397.1"/>
    </source>
</evidence>
<reference evidence="3 4" key="2">
    <citation type="journal article" date="2003" name="Nature">
        <title>The DNA sequence of human chromosome 7.</title>
        <authorList>
            <person name="Hillier L.W."/>
            <person name="Fulton R.S."/>
            <person name="Fulton L.A."/>
            <person name="Graves T.A."/>
            <person name="Pepin K.H."/>
            <person name="Wagner-McPherson C."/>
            <person name="Layman D."/>
            <person name="Maas J."/>
            <person name="Jaeger S."/>
            <person name="Walker R."/>
            <person name="Wylie K."/>
            <person name="Sekhon M."/>
            <person name="Becker M.C."/>
            <person name="O'Laughlin M.D."/>
            <person name="Schaller M.E."/>
            <person name="Fewell G.A."/>
            <person name="Delehaunty K.D."/>
            <person name="Miner T.L."/>
            <person name="Nash W.E."/>
            <person name="Cordes M."/>
            <person name="Du H."/>
            <person name="Sun H."/>
            <person name="Edwards J."/>
            <person name="Bradshaw-Cordum H."/>
            <person name="Ali J."/>
            <person name="Andrews S."/>
            <person name="Isak A."/>
            <person name="Vanbrunt A."/>
            <person name="Nguyen C."/>
            <person name="Du F."/>
            <person name="Lamar B."/>
            <person name="Courtney L."/>
            <person name="Kalicki J."/>
            <person name="Ozersky P."/>
            <person name="Bielicki L."/>
            <person name="Scott K."/>
            <person name="Holmes A."/>
            <person name="Harkins R."/>
            <person name="Harris A."/>
            <person name="Strong C.M."/>
            <person name="Hou S."/>
            <person name="Tomlinson C."/>
            <person name="Dauphin-Kohlberg S."/>
            <person name="Kozlowicz-Reilly A."/>
            <person name="Leonard S."/>
            <person name="Rohlfing T."/>
            <person name="Rock S.M."/>
            <person name="Tin-Wollam A.M."/>
            <person name="Abbott A."/>
            <person name="Minx P."/>
            <person name="Maupin R."/>
            <person name="Strowmatt C."/>
            <person name="Latreille P."/>
            <person name="Miller N."/>
            <person name="Johnson D."/>
            <person name="Murray J."/>
            <person name="Woessner J.P."/>
            <person name="Wendl M.C."/>
            <person name="Yang S.P."/>
            <person name="Schultz B.R."/>
            <person name="Wallis J.W."/>
            <person name="Spieth J."/>
            <person name="Bieri T.A."/>
            <person name="Nelson J.O."/>
            <person name="Berkowicz N."/>
            <person name="Wohldmann P.E."/>
            <person name="Cook L.L."/>
            <person name="Hickenbotham M.T."/>
            <person name="Eldred J."/>
            <person name="Williams D."/>
            <person name="Bedell J.A."/>
            <person name="Mardis E.R."/>
            <person name="Clifton S.W."/>
            <person name="Chissoe S.L."/>
            <person name="Marra M.A."/>
            <person name="Raymond C."/>
            <person name="Haugen E."/>
            <person name="Gillett W."/>
            <person name="Zhou Y."/>
            <person name="James R."/>
            <person name="Phelps K."/>
            <person name="Iadanoto S."/>
            <person name="Bubb K."/>
            <person name="Simms E."/>
            <person name="Levy R."/>
            <person name="Clendenning J."/>
            <person name="Kaul R."/>
            <person name="Kent W.J."/>
            <person name="Furey T.S."/>
            <person name="Baertsch R.A."/>
            <person name="Brent M.R."/>
            <person name="Keibler E."/>
            <person name="Flicek P."/>
            <person name="Bork P."/>
            <person name="Suyama M."/>
            <person name="Bailey J.A."/>
            <person name="Portnoy M.E."/>
            <person name="Torrents D."/>
            <person name="Chinwalla A.T."/>
            <person name="Gish W.R."/>
            <person name="Eddy S.R."/>
            <person name="McPherson J.D."/>
            <person name="Olson M.V."/>
            <person name="Eichler E.E."/>
            <person name="Green E.D."/>
            <person name="Waterston R.H."/>
            <person name="Wilson R.K."/>
        </authorList>
    </citation>
    <scope>NUCLEOTIDE SEQUENCE [LARGE SCALE GENOMIC DNA]</scope>
</reference>
<protein>
    <recommendedName>
        <fullName evidence="5">Uroplakin-3b-like protein 1</fullName>
    </recommendedName>
</protein>
<feature type="transmembrane region" description="Helical" evidence="1">
    <location>
        <begin position="203"/>
        <end position="226"/>
    </location>
</feature>
<evidence type="ECO:0000256" key="1">
    <source>
        <dbReference type="SAM" id="Phobius"/>
    </source>
</evidence>
<keyword evidence="2" id="KW-0732">Signal</keyword>
<feature type="signal peptide" evidence="2">
    <location>
        <begin position="1"/>
        <end position="33"/>
    </location>
</feature>
<dbReference type="Proteomes" id="UP000005640">
    <property type="component" value="Chromosome 7"/>
</dbReference>
<sequence length="296" mass="31881">MDNSWRLGPAIGLSAGQSQLLVSLLLLLTRVQPGTDVAAPEHISYVPQLSNDTLAGRLTLSTFTLEQPLGQFSSHNISDLDTIWLVVALSNATQSFTAPRTNQDIPAPANFSQRGYYLTLRANRVLYQTRGQLHVLRVGNDTHCQPTKIGCNHPLPGPGPYRVKFLVMNDEGPVAETKWSSDTRLQQAQALRAVPGPQSPGTVVIIAILSILLAVLLTVLLAVLIYTCPSSSPSSPAQVPPLPGSPLGPSPVSVGAVCPWLLPESIAEIWTQDSGLPALGWQHWQQRPLLHREGGQ</sequence>
<dbReference type="Ensembl" id="ENST00000519541.1">
    <property type="protein sequence ID" value="ENSP00000429397.1"/>
    <property type="gene ID" value="ENSG00000205236.6"/>
</dbReference>
<keyword evidence="1" id="KW-1133">Transmembrane helix</keyword>
<reference evidence="3" key="4">
    <citation type="submission" date="2025-08" db="UniProtKB">
        <authorList>
            <consortium name="Ensembl"/>
        </authorList>
    </citation>
    <scope>IDENTIFICATION</scope>
</reference>
<dbReference type="EMBL" id="AC105052">
    <property type="status" value="NOT_ANNOTATED_CDS"/>
    <property type="molecule type" value="Genomic_DNA"/>
</dbReference>
<feature type="chain" id="PRO_5011590919" description="Uroplakin-3b-like protein 1" evidence="2">
    <location>
        <begin position="34"/>
        <end position="296"/>
    </location>
</feature>
<dbReference type="InterPro" id="IPR024831">
    <property type="entry name" value="Uroplakin-3"/>
</dbReference>
<reference evidence="3" key="5">
    <citation type="submission" date="2025-09" db="UniProtKB">
        <authorList>
            <consortium name="Ensembl"/>
        </authorList>
    </citation>
    <scope>IDENTIFICATION</scope>
</reference>
<dbReference type="SMR" id="A0A286YEE6"/>
<evidence type="ECO:0000313" key="4">
    <source>
        <dbReference type="Proteomes" id="UP000005640"/>
    </source>
</evidence>
<dbReference type="VEuPathDB" id="HostDB:ENSG00000205236"/>
<dbReference type="PANTHER" id="PTHR15446:SF2">
    <property type="entry name" value="UROPLAKIN-3B-LIKE PROTEIN 1-RELATED"/>
    <property type="match status" value="1"/>
</dbReference>
<dbReference type="PANTHER" id="PTHR15446">
    <property type="entry name" value="UROPLAKIN III"/>
    <property type="match status" value="1"/>
</dbReference>
<evidence type="ECO:0008006" key="5">
    <source>
        <dbReference type="Google" id="ProtNLM"/>
    </source>
</evidence>
<keyword evidence="4" id="KW-1185">Reference proteome</keyword>
<proteinExistence type="predicted"/>
<dbReference type="MassIVE" id="A0A286YEE6"/>
<evidence type="ECO:0000256" key="2">
    <source>
        <dbReference type="SAM" id="SignalP"/>
    </source>
</evidence>
<dbReference type="Bgee" id="ENSG00000205236">
    <property type="expression patterns" value="Expressed in mucosa of stomach and 90 other cell types or tissues"/>
</dbReference>
<organism evidence="3 4">
    <name type="scientific">Homo sapiens</name>
    <name type="common">Human</name>
    <dbReference type="NCBI Taxonomy" id="9606"/>
    <lineage>
        <taxon>Eukaryota</taxon>
        <taxon>Metazoa</taxon>
        <taxon>Chordata</taxon>
        <taxon>Craniata</taxon>
        <taxon>Vertebrata</taxon>
        <taxon>Euteleostomi</taxon>
        <taxon>Mammalia</taxon>
        <taxon>Eutheria</taxon>
        <taxon>Euarchontoglires</taxon>
        <taxon>Primates</taxon>
        <taxon>Haplorrhini</taxon>
        <taxon>Catarrhini</taxon>
        <taxon>Hominidae</taxon>
        <taxon>Homo</taxon>
    </lineage>
</organism>
<keyword evidence="1" id="KW-0472">Membrane</keyword>
<name>A0A286YEE6_HUMAN</name>
<dbReference type="AlphaFoldDB" id="A0A286YEE6"/>
<accession>A0A286YEE6</accession>
<reference evidence="3 4" key="1">
    <citation type="journal article" date="2001" name="Nature">
        <title>Initial sequencing and analysis of the human genome.</title>
        <authorList>
            <consortium name="International Human Genome Sequencing Consortium"/>
            <person name="Lander E.S."/>
            <person name="Linton L.M."/>
            <person name="Birren B."/>
            <person name="Nusbaum C."/>
            <person name="Zody M.C."/>
            <person name="Baldwin J."/>
            <person name="Devon K."/>
            <person name="Dewar K."/>
            <person name="Doyle M."/>
            <person name="FitzHugh W."/>
            <person name="Funke R."/>
            <person name="Gage D."/>
            <person name="Harris K."/>
            <person name="Heaford A."/>
            <person name="Howland J."/>
            <person name="Kann L."/>
            <person name="Lehoczky J."/>
            <person name="LeVine R."/>
            <person name="McEwan P."/>
            <person name="McKernan K."/>
            <person name="Meldrim J."/>
            <person name="Mesirov J.P."/>
            <person name="Miranda C."/>
            <person name="Morris W."/>
            <person name="Naylor J."/>
            <person name="Raymond C."/>
            <person name="Rosetti M."/>
            <person name="Santos R."/>
            <person name="Sheridan A."/>
            <person name="Sougnez C."/>
            <person name="Stange-Thomann N."/>
            <person name="Stojanovic N."/>
            <person name="Subramanian A."/>
            <person name="Wyman D."/>
            <person name="Rogers J."/>
            <person name="Sulston J."/>
            <person name="Ainscough R."/>
            <person name="Beck S."/>
            <person name="Bentley D."/>
            <person name="Burton J."/>
            <person name="Clee C."/>
            <person name="Carter N."/>
            <person name="Coulson A."/>
            <person name="Deadman R."/>
            <person name="Deloukas P."/>
            <person name="Dunham A."/>
            <person name="Dunham I."/>
            <person name="Durbin R."/>
            <person name="French L."/>
            <person name="Grafham D."/>
            <person name="Gregory S."/>
            <person name="Hubbard T."/>
            <person name="Humphray S."/>
            <person name="Hunt A."/>
            <person name="Jones M."/>
            <person name="Lloyd C."/>
            <person name="McMurray A."/>
            <person name="Matthews L."/>
            <person name="Mercer S."/>
            <person name="Milne S."/>
            <person name="Mullikin J.C."/>
            <person name="Mungall A."/>
            <person name="Plumb R."/>
            <person name="Ross M."/>
            <person name="Shownkeen R."/>
            <person name="Sims S."/>
            <person name="Waterston R.H."/>
            <person name="Wilson R.K."/>
            <person name="Hillier L.W."/>
            <person name="McPherson J.D."/>
            <person name="Marra M.A."/>
            <person name="Mardis E.R."/>
            <person name="Fulton L.A."/>
            <person name="Chinwalla A.T."/>
            <person name="Pepin K.H."/>
            <person name="Gish W.R."/>
            <person name="Chissoe S.L."/>
            <person name="Wendl M.C."/>
            <person name="Delehaunty K.D."/>
            <person name="Miner T.L."/>
            <person name="Delehaunty A."/>
            <person name="Kramer J.B."/>
            <person name="Cook L.L."/>
            <person name="Fulton R.S."/>
            <person name="Johnson D.L."/>
            <person name="Minx P.J."/>
            <person name="Clifton S.W."/>
            <person name="Hawkins T."/>
            <person name="Branscomb E."/>
            <person name="Predki P."/>
            <person name="Richardson P."/>
            <person name="Wenning S."/>
            <person name="Slezak T."/>
            <person name="Doggett N."/>
            <person name="Cheng J.F."/>
            <person name="Olsen A."/>
            <person name="Lucas S."/>
            <person name="Elkin C."/>
            <person name="Uberbacher E."/>
            <person name="Frazier M."/>
            <person name="Gibbs R.A."/>
            <person name="Muzny D.M."/>
            <person name="Scherer S.E."/>
            <person name="Bouck J.B."/>
            <person name="Sodergren E.J."/>
            <person name="Worley K.C."/>
            <person name="Rives C.M."/>
            <person name="Gorrell J.H."/>
            <person name="Metzker M.L."/>
            <person name="Naylor S.L."/>
            <person name="Kucherlapati R.S."/>
            <person name="Nelson D.L."/>
            <person name="Weinstock G.M."/>
            <person name="Sakaki Y."/>
            <person name="Fujiyama A."/>
            <person name="Hattori M."/>
            <person name="Yada T."/>
            <person name="Toyoda A."/>
            <person name="Itoh T."/>
            <person name="Kawagoe C."/>
            <person name="Watanabe H."/>
            <person name="Totoki Y."/>
            <person name="Taylor T."/>
            <person name="Weissenbach J."/>
            <person name="Heilig R."/>
            <person name="Saurin W."/>
            <person name="Artiguenave F."/>
            <person name="Brottier P."/>
            <person name="Bruls T."/>
            <person name="Pelletier E."/>
            <person name="Robert C."/>
            <person name="Wincker P."/>
            <person name="Smith D.R."/>
            <person name="Doucette-Stamm L."/>
            <person name="Rubenfield M."/>
            <person name="Weinstock K."/>
            <person name="Lee H.M."/>
            <person name="Dubois J."/>
            <person name="Rosenthal A."/>
            <person name="Platzer M."/>
            <person name="Nyakatura G."/>
            <person name="Taudien S."/>
            <person name="Rump A."/>
            <person name="Yang H."/>
            <person name="Yu J."/>
            <person name="Wang J."/>
            <person name="Huang G."/>
            <person name="Gu J."/>
            <person name="Hood L."/>
            <person name="Rowen L."/>
            <person name="Madan A."/>
            <person name="Qin S."/>
            <person name="Davis R.W."/>
            <person name="Federspiel N.A."/>
            <person name="Abola A.P."/>
            <person name="Proctor M.J."/>
            <person name="Myers R.M."/>
            <person name="Schmutz J."/>
            <person name="Dickson M."/>
            <person name="Grimwood J."/>
            <person name="Cox D.R."/>
            <person name="Olson M.V."/>
            <person name="Kaul R."/>
            <person name="Raymond C."/>
            <person name="Shimizu N."/>
            <person name="Kawasaki K."/>
            <person name="Minoshima S."/>
            <person name="Evans G.A."/>
            <person name="Athanasiou M."/>
            <person name="Schultz R."/>
            <person name="Roe B.A."/>
            <person name="Chen F."/>
            <person name="Pan H."/>
            <person name="Ramser J."/>
            <person name="Lehrach H."/>
            <person name="Reinhardt R."/>
            <person name="McCombie W.R."/>
            <person name="de la Bastide M."/>
            <person name="Dedhia N."/>
            <person name="Blocker H."/>
            <person name="Hornischer K."/>
            <person name="Nordsiek G."/>
            <person name="Agarwala R."/>
            <person name="Aravind L."/>
            <person name="Bailey J.A."/>
            <person name="Bateman A."/>
            <person name="Batzoglou S."/>
            <person name="Birney E."/>
            <person name="Bork P."/>
            <person name="Brown D.G."/>
            <person name="Burge C.B."/>
            <person name="Cerutti L."/>
            <person name="Chen H.C."/>
            <person name="Church D."/>
            <person name="Clamp M."/>
            <person name="Copley R.R."/>
            <person name="Doerks T."/>
            <person name="Eddy S.R."/>
            <person name="Eichler E.E."/>
            <person name="Furey T.S."/>
            <person name="Galagan J."/>
            <person name="Gilbert J.G."/>
            <person name="Harmon C."/>
            <person name="Hayashizaki Y."/>
            <person name="Haussler D."/>
            <person name="Hermjakob H."/>
            <person name="Hokamp K."/>
            <person name="Jang W."/>
            <person name="Johnson L.S."/>
            <person name="Jones T.A."/>
            <person name="Kasif S."/>
            <person name="Kaspryzk A."/>
            <person name="Kennedy S."/>
            <person name="Kent W.J."/>
            <person name="Kitts P."/>
            <person name="Koonin E.V."/>
            <person name="Korf I."/>
            <person name="Kulp D."/>
            <person name="Lancet D."/>
            <person name="Lowe T.M."/>
            <person name="McLysaght A."/>
            <person name="Mikkelsen T."/>
            <person name="Moran J.V."/>
            <person name="Mulder N."/>
            <person name="Pollara V.J."/>
            <person name="Ponting C.P."/>
            <person name="Schuler G."/>
            <person name="Schultz J."/>
            <person name="Slater G."/>
            <person name="Smit A.F."/>
            <person name="Stupka E."/>
            <person name="Szustakowski J."/>
            <person name="Thierry-Mieg D."/>
            <person name="Thierry-Mieg J."/>
            <person name="Wagner L."/>
            <person name="Wallis J."/>
            <person name="Wheeler R."/>
            <person name="Williams A."/>
            <person name="Wolf Y.I."/>
            <person name="Wolfe K.H."/>
            <person name="Yang S.P."/>
            <person name="Yeh R.F."/>
            <person name="Collins F."/>
            <person name="Guyer M.S."/>
            <person name="Peterson J."/>
            <person name="Felsenfeld A."/>
            <person name="Wetterstrand K.A."/>
            <person name="Patrinos A."/>
            <person name="Morgan M.J."/>
            <person name="de Jong P."/>
            <person name="Catanese J.J."/>
            <person name="Osoegawa K."/>
            <person name="Shizuya H."/>
            <person name="Choi S."/>
            <person name="Chen Y.J."/>
        </authorList>
    </citation>
    <scope>NUCLEOTIDE SEQUENCE [LARGE SCALE GENOMIC DNA]</scope>
</reference>
<dbReference type="EMBL" id="AC093668">
    <property type="status" value="NOT_ANNOTATED_CDS"/>
    <property type="molecule type" value="Genomic_DNA"/>
</dbReference>